<dbReference type="EMBL" id="VSSQ01000199">
    <property type="protein sequence ID" value="MPL85068.1"/>
    <property type="molecule type" value="Genomic_DNA"/>
</dbReference>
<dbReference type="InterPro" id="IPR050229">
    <property type="entry name" value="GlpE_sulfurtransferase"/>
</dbReference>
<organism evidence="3">
    <name type="scientific">bioreactor metagenome</name>
    <dbReference type="NCBI Taxonomy" id="1076179"/>
    <lineage>
        <taxon>unclassified sequences</taxon>
        <taxon>metagenomes</taxon>
        <taxon>ecological metagenomes</taxon>
    </lineage>
</organism>
<dbReference type="SUPFAM" id="SSF52821">
    <property type="entry name" value="Rhodanese/Cell cycle control phosphatase"/>
    <property type="match status" value="2"/>
</dbReference>
<dbReference type="InterPro" id="IPR001763">
    <property type="entry name" value="Rhodanese-like_dom"/>
</dbReference>
<dbReference type="PANTHER" id="PTHR43031">
    <property type="entry name" value="FAD-DEPENDENT OXIDOREDUCTASE"/>
    <property type="match status" value="1"/>
</dbReference>
<dbReference type="PANTHER" id="PTHR43031:SF16">
    <property type="entry name" value="OXIDOREDUCTASE"/>
    <property type="match status" value="1"/>
</dbReference>
<name>A0A644V158_9ZZZZ</name>
<evidence type="ECO:0000313" key="3">
    <source>
        <dbReference type="EMBL" id="MPL85068.1"/>
    </source>
</evidence>
<dbReference type="Pfam" id="PF00581">
    <property type="entry name" value="Rhodanese"/>
    <property type="match status" value="2"/>
</dbReference>
<dbReference type="InterPro" id="IPR036873">
    <property type="entry name" value="Rhodanese-like_dom_sf"/>
</dbReference>
<keyword evidence="3" id="KW-0808">Transferase</keyword>
<dbReference type="InterPro" id="IPR001307">
    <property type="entry name" value="Thiosulphate_STrfase_CS"/>
</dbReference>
<accession>A0A644V158</accession>
<reference evidence="3" key="1">
    <citation type="submission" date="2019-08" db="EMBL/GenBank/DDBJ databases">
        <authorList>
            <person name="Kucharzyk K."/>
            <person name="Murdoch R.W."/>
            <person name="Higgins S."/>
            <person name="Loffler F."/>
        </authorList>
    </citation>
    <scope>NUCLEOTIDE SEQUENCE</scope>
</reference>
<dbReference type="CDD" id="cd00158">
    <property type="entry name" value="RHOD"/>
    <property type="match status" value="2"/>
</dbReference>
<proteinExistence type="predicted"/>
<dbReference type="PROSITE" id="PS50206">
    <property type="entry name" value="RHODANESE_3"/>
    <property type="match status" value="2"/>
</dbReference>
<dbReference type="Gene3D" id="3.40.250.10">
    <property type="entry name" value="Rhodanese-like domain"/>
    <property type="match status" value="2"/>
</dbReference>
<comment type="caution">
    <text evidence="3">The sequence shown here is derived from an EMBL/GenBank/DDBJ whole genome shotgun (WGS) entry which is preliminary data.</text>
</comment>
<dbReference type="EC" id="2.8.1.1" evidence="3"/>
<feature type="region of interest" description="Disordered" evidence="1">
    <location>
        <begin position="167"/>
        <end position="190"/>
    </location>
</feature>
<evidence type="ECO:0000256" key="1">
    <source>
        <dbReference type="SAM" id="MobiDB-lite"/>
    </source>
</evidence>
<gene>
    <name evidence="3" type="primary">glpE_14</name>
    <name evidence="3" type="ORF">SDC9_31036</name>
</gene>
<dbReference type="PROSITE" id="PS00380">
    <property type="entry name" value="RHODANESE_1"/>
    <property type="match status" value="1"/>
</dbReference>
<protein>
    <submittedName>
        <fullName evidence="3">Thiosulfate sulfurtransferase GlpE</fullName>
        <ecNumber evidence="3">2.8.1.1</ecNumber>
    </submittedName>
</protein>
<evidence type="ECO:0000259" key="2">
    <source>
        <dbReference type="PROSITE" id="PS50206"/>
    </source>
</evidence>
<feature type="domain" description="Rhodanese" evidence="2">
    <location>
        <begin position="60"/>
        <end position="149"/>
    </location>
</feature>
<sequence>MWLFNVSIIGIAMLLAFDHATQACASEETEQEQILRISRRALADKHSITAAELQKIITAKDASYFIISLQSPHEFARGHIPGANLLKLDYAHPDSALNLLPRDKIIVVTDPNGQQSCQMTIFLRELGYDARTLLLGMAGWNKEFAGTGAFPEGRKLPLANTATPLRLVPPQSSKASRQSDSDNILQKTREYASQRRPVSISHEELAAMKDDALLVSMQSPEDYAYAHIPGAASLPAKIFIDDDQQLLQLPRDKKIVVACYIGHYSNVGAMILNQLGYEAYSLDWGLAGWNISGFKNQSPLLQTDHRFPAEHTAEYSN</sequence>
<dbReference type="SMART" id="SM00450">
    <property type="entry name" value="RHOD"/>
    <property type="match status" value="2"/>
</dbReference>
<feature type="domain" description="Rhodanese" evidence="2">
    <location>
        <begin position="208"/>
        <end position="298"/>
    </location>
</feature>
<feature type="compositionally biased region" description="Polar residues" evidence="1">
    <location>
        <begin position="170"/>
        <end position="186"/>
    </location>
</feature>
<dbReference type="GO" id="GO:0004792">
    <property type="term" value="F:thiosulfate-cyanide sulfurtransferase activity"/>
    <property type="evidence" value="ECO:0007669"/>
    <property type="project" value="UniProtKB-EC"/>
</dbReference>
<dbReference type="AlphaFoldDB" id="A0A644V158"/>